<evidence type="ECO:0000313" key="2">
    <source>
        <dbReference type="WBParaSite" id="ACRNAN_scaffold2962.g20967.t1"/>
    </source>
</evidence>
<accession>A0A914DJV7</accession>
<reference evidence="2" key="1">
    <citation type="submission" date="2022-11" db="UniProtKB">
        <authorList>
            <consortium name="WormBaseParasite"/>
        </authorList>
    </citation>
    <scope>IDENTIFICATION</scope>
</reference>
<sequence>MAENKTFVSIHGMEMPKDGLLMDRQRISGATVEEMLKRRLPDIVCCLITVLIINMLSWNTVKKEVQHLVRVIVLPEIVRWC</sequence>
<proteinExistence type="predicted"/>
<dbReference type="WBParaSite" id="ACRNAN_scaffold2962.g20967.t1">
    <property type="protein sequence ID" value="ACRNAN_scaffold2962.g20967.t1"/>
    <property type="gene ID" value="ACRNAN_scaffold2962.g20967"/>
</dbReference>
<keyword evidence="1" id="KW-1185">Reference proteome</keyword>
<organism evidence="1 2">
    <name type="scientific">Acrobeloides nanus</name>
    <dbReference type="NCBI Taxonomy" id="290746"/>
    <lineage>
        <taxon>Eukaryota</taxon>
        <taxon>Metazoa</taxon>
        <taxon>Ecdysozoa</taxon>
        <taxon>Nematoda</taxon>
        <taxon>Chromadorea</taxon>
        <taxon>Rhabditida</taxon>
        <taxon>Tylenchina</taxon>
        <taxon>Cephalobomorpha</taxon>
        <taxon>Cephaloboidea</taxon>
        <taxon>Cephalobidae</taxon>
        <taxon>Acrobeloides</taxon>
    </lineage>
</organism>
<protein>
    <submittedName>
        <fullName evidence="2">Uncharacterized protein</fullName>
    </submittedName>
</protein>
<evidence type="ECO:0000313" key="1">
    <source>
        <dbReference type="Proteomes" id="UP000887540"/>
    </source>
</evidence>
<dbReference type="AlphaFoldDB" id="A0A914DJV7"/>
<dbReference type="Proteomes" id="UP000887540">
    <property type="component" value="Unplaced"/>
</dbReference>
<name>A0A914DJV7_9BILA</name>